<name>A0A9N9TW29_PHYSR</name>
<feature type="compositionally biased region" description="Polar residues" evidence="26">
    <location>
        <begin position="3543"/>
        <end position="3556"/>
    </location>
</feature>
<dbReference type="FunFam" id="2.170.270.10:FF:000003">
    <property type="entry name" value="Histone-lysine N-methyltransferase"/>
    <property type="match status" value="1"/>
</dbReference>
<keyword evidence="3" id="KW-0597">Phosphoprotein</keyword>
<reference evidence="31" key="1">
    <citation type="submission" date="2022-01" db="EMBL/GenBank/DDBJ databases">
        <authorList>
            <person name="King R."/>
        </authorList>
    </citation>
    <scope>NUCLEOTIDE SEQUENCE</scope>
</reference>
<dbReference type="FunFam" id="3.30.40.10:FF:000407">
    <property type="entry name" value="Histone-lysine N-methyltransferase MLL3"/>
    <property type="match status" value="1"/>
</dbReference>
<feature type="compositionally biased region" description="Low complexity" evidence="26">
    <location>
        <begin position="2473"/>
        <end position="2497"/>
    </location>
</feature>
<feature type="region of interest" description="Disordered" evidence="26">
    <location>
        <begin position="3534"/>
        <end position="3590"/>
    </location>
</feature>
<dbReference type="FunFam" id="1.10.30.10:FF:000009">
    <property type="entry name" value="Histone-lysine N-methyltransferase"/>
    <property type="match status" value="1"/>
</dbReference>
<evidence type="ECO:0000256" key="15">
    <source>
        <dbReference type="ARBA" id="ARBA00023125"/>
    </source>
</evidence>
<feature type="compositionally biased region" description="Low complexity" evidence="26">
    <location>
        <begin position="2979"/>
        <end position="2993"/>
    </location>
</feature>
<evidence type="ECO:0000256" key="5">
    <source>
        <dbReference type="ARBA" id="ARBA00022679"/>
    </source>
</evidence>
<dbReference type="CDD" id="cd19171">
    <property type="entry name" value="SET_KMT2C_2D"/>
    <property type="match status" value="1"/>
</dbReference>
<evidence type="ECO:0000256" key="11">
    <source>
        <dbReference type="ARBA" id="ARBA00022853"/>
    </source>
</evidence>
<comment type="subunit">
    <text evidence="23">Component of the MLL3 complex (also named ASCOM complex), at least composed of catalytic subunit KMT2C/MLL3, ASH2L, RBBP5, WDR5, NCOA6, DPY30, KDM6A, PAXIP1/PTIP, PAGR1 and alpha- and beta-tubulin. Forms a core complex with the evolutionary conserved subcomplex WRAD composed of WDR5, RBBP5, ASH2L/ASH2 and DPY30 subunits; WRAD differentially stimulates the methyltransferase activity. Interacts (via WIN motif) with WDR5.</text>
</comment>
<feature type="region of interest" description="Disordered" evidence="26">
    <location>
        <begin position="1745"/>
        <end position="1789"/>
    </location>
</feature>
<evidence type="ECO:0000256" key="17">
    <source>
        <dbReference type="ARBA" id="ARBA00023159"/>
    </source>
</evidence>
<feature type="compositionally biased region" description="Low complexity" evidence="26">
    <location>
        <begin position="3569"/>
        <end position="3579"/>
    </location>
</feature>
<dbReference type="InterPro" id="IPR003616">
    <property type="entry name" value="Post-SET_dom"/>
</dbReference>
<sequence>MEELTSGLDPDDLMDLDEPEGSDLDEDDDDLIDDHVSSPFISSSAPESTANSVASSPIHEDFPPPFNFTGKPLHVKRGRGRPRREGGKPSAPRTTRGGGTGVSRVRRPRPPGFSRRGSLGGSRSVRQVDRSDYEMSLFAGSPVDDGLLDPETGSMIFPEKFVPAIEEPPYFPEHWPGKVCALCNLGERSQLGQGEMLRLNCPEGFSPEKVISEQILERALQAPDKECGDKSPKGPVTCRRQKSFNKCRHPSITSEYVDELTIIGYNEVPDVSSLFEPNGQFYVHRNCALWSNGVTKAENSALLNVGPVVSQSSSKKCSFCNHYGASLTCDVDKCTKTYHFPCATAAGAFQDVSSLTTLCNDHYGQVAMLTDASPCLTCASMGDIANLMFCSGCGAHYHGICVGLAQLPGVRSGWQCRKCRCCQVCRVVGDESKLMTCEQCDKIYHASCQRPIVTSIPKYGWKCRCCRVCGDCGARTPGAGLSSRWHAHYTVCDSCYQQRNKGFSCPVCHKAYRAHAHREMVQCSSCKKFVHGTCDPEADVVTYSQKKEISVEYEYVCLHCKNSTARQITAKRASIDDPSDVSASHDSLYDDTSEFDLPSPDEFARNMGLGKGKPYSANKIAKKRLSFTVNPVGRPKGTGKVPPGKMGYMKRYRLTEFNRKRGPKAKMRGIFGVPGVGLQRPISDGKTDEEPGVENRLVLCSAKDKFTLTQDICVMCGAFGTDQEGCLISCVQCGQCYHPYCINVKVTKVILQKGWRCLDCTVCEGCGQRNDEGRLILCDDCDVSFHIYCMDPPLDYVPHGNWKCKWCAVCHSCGATDPGFNCTWMNSSTQCGPCASHVNCAGCNEPYAEGDLIIQCVQCDRWLHGACDSIKCEEDAEKCAEDGYNCVLCRPRDVPPPHLAPAAAAPKPPTPTKSPELGKSTSYYMDGVCLSEFGSNLIKSLALEYHGSRKKRKKIPTVQDKEAGIMATIESVVAGGNVIPTNMEDSAKLELVDIKDEPQELYKEGMMWTKEDGPPPEGFTIITMENGLNVLRRKRQRNLQKLGIGGFVVRMRGIRTGQDNDDVDSTVGQSGLNPNDIVPSPADGDKPRRKAIRRKPKSKLAETFPAYLQEAFFGKDLMDTVDCKKEEVDCYSSDDEKTDKHYKSINLSQDEIIAIVASGKTEKLENDNKDSTKEFGSNQPKNPFKPTVLKEEEEDNPEDLKDVLALPGDLLDTDLVNSIMEDEEELSKTTASLVALDSNLQHDAELTDTLSSSGNSKETKDELSDILGPHFNLDSISNINSKDVEDIFKGVLTDESQESQESSNFTLQGNSMFSNNNSQQNVAQHPIINQPVRPKTLPTVNHNLNSPVGFPPPSPYHSEYSNSSPQFSPAFAESSCSWVSGSDAPEIDSTNVTVTSTYNQRSSDKMKADESLGKSATISAVLYANINHPEWKKEYPNWPDRYKQIIKKWRTLSQEQKAPFLQHARDNRSQLRMKKAQQSQTVKETATSTGTSPNASKPLHQAGPALATTLQAAAQQPAAVVPAAAAAAAPPAAAAAAAPLSEDQEKIALQQKSAREAEQERQWKQLQALRQQQTQQTQNILHEQRVQAIARVQRQISADPAQQFINEQQGAMQANAPQESSPSTTPAPGPRQFLGIKSPTFPVPPAGVRANAPSQSPHDVAQPPTPDGNDHFIHSPTNPKPNFPPRLPNDPFAAQPAAPRPPFGMARPPLQNFGGTVRNEQQDININRQLRELLQRQQVKKLDELLPGKAPPQPPQRLWHANDQQEGGGDASMTSGGAQGADATFRQPLPPGVVKPRLAIAAVNRPILNAVRVNQLDPRIQNLDPRMRLILQHQQQRLATGIQQQFIRFTSNVRPTTVEQYEQLLQRQGNNQNQMHAEDQQQGVARMPVAQSGVVQRPHVAQASVTGAVATASTESNPSEEGIPDNVTAELEKLEQETGTMVELQGVSDILGGLDDDDELLAEMGADFNILEYADPELEALTGGKTNILDLELEEEPVKKEKLASNASNTCAPAQKPTPNVATTAISNSTAVTTPTEANPEPKIENAIQQGVAKTAPQQLQHPVALAQQQQQNMPQHGAQVQVQSQQSQPHPPQQMPVQSTLHIQQIHQQMVHQVQQAAAQGRPMPPGSKMQTTDGFVGVVMANNAVQLQIPPNYQQRLLLLQQLQNQKLMRVGSNQPRPALQAAPNQMPVGMNPGARMPVAAPPPPPPPYPGPPPPYPGNANQHQQEQPLLLEDLLEQEKREQEKLQNQPPNHEVTSSTGNEAEPALLSDQDFERLKADVFNSAPVNNISSTNQGNPVQTSQAWPQLQNRQAAAVAPSPSPHTMEVTTRVQMFNPNLIPAPPLPPETIATEQDKQAQLLYEQWLNHQNNALVQQLRYYETEVQKLRKGKKSLNSKQRQLRKAGNQLTDADATELQRITAEQAILQKHLESSRKQNRQHGMLIQVYMKEYRNKHPAVKQRTVTDQIQSPLGHPASSPVQQQSSASLSPMLSPSVSPMTQNGSPLNSPGPMVPSSPGHGAVQNVLQSPNGANAAAQMSPMQMSPRIGTPHSQSDESPGSAQSPSQVCLPPPMPRMTSPQHRRVVTSPVGMSQMRFINNNMLQQRVRMQSPIQNFQQKPGTPSPLNSPTSQQMNQQHQIQKQLQQQQQQQQQQTLLQQNLEGDPNAIHSQRTAQLLQHRNFVRQQVSQQQMSPQALTPQQHQLMLQQQKQLAQQQQQQIAQMNAARLQQQQQQQQQQQNNPPHSPMPPKSPMINQQIMSPHSMPQSPMQMPPKSPMVPFNSNQPNPNSPAARSPAFHQGINQPPSPVTHGHQPPSSPMPRSPMINQTHSPHNVRRPPSANSSPAMPDRPHSVENSSPRMYSIDQLVQESLANQNVNAQYNYPSDMINESGGGNSNNPIPCPPEVPRFRYFKLGLRGGAPMWSFGRGAKRIPAPPNVKPDEPKAKKESHLSKVSILKRKTSIASIGKVGSLVSSDYNDLDDSSTTPPVTPPLASTSRGIVSKKKNLELHAQKDSVIVMHSPDDDNKQLELMDYDDDNNTVLSSEVSLSSAARNDDDLVEIETISQDLAEGLSSPLEPDQIGDEFLLFPGNMVVDMSGEEHYSEKEEEGEYADQNMHIVIRSPTTSDDEFIVPCKVKQYDEDEPDENPESPDQEEFGESSGYDNEEADIIISDQTSGVAEDSISTKEDFEELIDEGSRKNNVGKQEVTAKHIQDFHRYTELFDYGKPDVKKPVAKKFQPKVSLVRGVTLPSKPNAEKIIITQNSNTSQASKVTSIILTHNANVRRNIIGVPKIVSTVSPAITIVSASTSQMASILPSKFTVPVISASAVRQLSNVKVIDKPSSSSLSISTRDNVLPKKIFEDDSVSPDSSSNCDDEKSKDSFDDKAKCESPPRDLKQPNSQIVSLKSKTYAEQSKKIEHLQIVNVSSKDVVQRQRMPSPLIAKASPVIIHNTPELKMTAQVIQESQTRMNITTTTDTEHYDESNDDTKSVVISIPSPTPSQEQMLDNIAFQALENRRREYDSIEDVLDMIENIENITAEPPEILEENTLQSSESGSNIETKNADTKESQLPVSESDSSATKSSTVPQLSPLSQPTELTTNMANASQQLRTLLSSLQTTSTSSPTNVESVAKGLGQKIVTSSSANQPIVASRVMGQQQQAGRQSPVIAGVSTVIVPNFKQKIAATATSTSRSSPVKVVTTSQQLAGSIITSALNYLPNRTIGIQLAPEQSKLAPASVAAMQQINSITSSQEAKKPSLTLTAMLQNQPAANTISKSSADTITAASLLGSPISLPKTGFTTSLVQAQPSVVLSSTPPAPGQASSSTKTTADSITAASLLSSIAKSTFASTSSANKTPTSTTNLLHTQLTKVARSKSVDDVKDLAKIDEIKQSISSENVDDGSNGGCKLSTIATSVCNKTEDSQNVLLKKLLQNTACASAQSSPPASTSTVTTSAASAIAKAANSQANISASVDPPPVVSAPPNVAIQRSASRDELLSPPQDLQSMVVIKKEPPLVPLSQPSPLTNSNSNAATPEVKKEFIDESSQHSEISDHSRSDAPIKEELETMETAAEKTMLDKEELKKQKRRMYQQKRRQNQILNKELAQQQQPKKRARKNSKLDEDYDTYIDGVLAQLRQLPPIAVSEPVLGRNFGAVPLFGCGDLAKIGAKDYSTHLGELTGSYGYAEAPGFTDFYSTKPYGDLDPLPEKPPASTQRGFYDQEFPLIRFDVDEQRKFDVFCREDSPDSILSSSSPECTRRSESKFVGLRLISDSEDDEEDDAKDAVSNGRMSPVVPVIKPVPIRLKPAGELYFKENLNENKENINSDSLHVMTKSKFDNKQSPPANVSGHVTVTLTLTSSAAEDIMGVLRDLANILHIPAPTSYQIVERTASPPSQKLGVYRTKGKDGKEGAPIDIQSILNGATKFCKHCDVIILSNMIRRKASDLPFLAKDSDLLGDGEELFFCGSACYMQFALMHRSPSISEDKAAEIINHLSQKDNLDANQKLPAADSLDNTKSIAQKLSFNVKDSKREFEPMETNDAFAFFARTASAKQGNNFYDGAPFKQAPARVHRNDRYKLWTPGCLQPTQKHKTPTDKEIMELLYRMQITVTPPVMPEDTRKCLFCHGIGDGVADGPARLLNFDVDKWVHLNCGLWSDGVYETVNGALMNVENALQTGLSATCVHCQSVGATIKCFKTRCSSIYHLNCAVKDNCVFYKNKTVFCKAHAPKSEKDNELTTLSVSRRVYIERDENKQVAAVMHHSDSADLLRVGSLIFLNVGQLLPHQLQNFHTPNHIYPIGYKIIRFYWSMRNLNKRCKYICAIRDASGKPEFRVTIQEPPEADVEYADATPKGAWQKILDNVAGIRKANNCLHMFPKFATGEDLFGLTEPAIVRVLESMPGIETLSDYKFKYGRNPLLELPLAINPSGAARTEPRLRSQLHWKKAAHTQRTTGGASSIRPMFGPSLAGSIGAPAQGELACPYSKQFVHSKSSQYKKMKQEWRNNVYLARSKIQGLGLYAARDLEKHTMVIEYIGEIIRSELAECREKQYEARNRGIYMFRLDEERVVDATLCGGLARYINHSCNPNCVAETVEVDRDVRIIIFSKRRILRGEELAYDYKFDIEDDQNKISCMCGAPNCRKWMN</sequence>
<dbReference type="GO" id="GO:0005654">
    <property type="term" value="C:nucleoplasm"/>
    <property type="evidence" value="ECO:0007669"/>
    <property type="project" value="UniProtKB-ARBA"/>
</dbReference>
<dbReference type="PANTHER" id="PTHR45888">
    <property type="entry name" value="HL01030P-RELATED"/>
    <property type="match status" value="1"/>
</dbReference>
<evidence type="ECO:0000256" key="26">
    <source>
        <dbReference type="SAM" id="MobiDB-lite"/>
    </source>
</evidence>
<evidence type="ECO:0000256" key="23">
    <source>
        <dbReference type="ARBA" id="ARBA00065668"/>
    </source>
</evidence>
<dbReference type="EMBL" id="OU900100">
    <property type="protein sequence ID" value="CAG9863833.1"/>
    <property type="molecule type" value="Genomic_DNA"/>
</dbReference>
<dbReference type="CDD" id="cd15510">
    <property type="entry name" value="PHD2_KMT2C_like"/>
    <property type="match status" value="1"/>
</dbReference>
<dbReference type="PROSITE" id="PS51542">
    <property type="entry name" value="FYRN"/>
    <property type="match status" value="1"/>
</dbReference>
<evidence type="ECO:0000256" key="9">
    <source>
        <dbReference type="ARBA" id="ARBA00022771"/>
    </source>
</evidence>
<evidence type="ECO:0000259" key="30">
    <source>
        <dbReference type="PROSITE" id="PS51805"/>
    </source>
</evidence>
<feature type="compositionally biased region" description="Basic and acidic residues" evidence="26">
    <location>
        <begin position="2935"/>
        <end position="2946"/>
    </location>
</feature>
<dbReference type="PROSITE" id="PS51805">
    <property type="entry name" value="EPHD"/>
    <property type="match status" value="2"/>
</dbReference>
<feature type="compositionally biased region" description="Basic residues" evidence="26">
    <location>
        <begin position="4075"/>
        <end position="4087"/>
    </location>
</feature>
<evidence type="ECO:0000256" key="3">
    <source>
        <dbReference type="ARBA" id="ARBA00022553"/>
    </source>
</evidence>
<keyword evidence="4" id="KW-0489">Methyltransferase</keyword>
<feature type="region of interest" description="Disordered" evidence="26">
    <location>
        <begin position="3135"/>
        <end position="3157"/>
    </location>
</feature>
<evidence type="ECO:0000313" key="32">
    <source>
        <dbReference type="Proteomes" id="UP001153712"/>
    </source>
</evidence>
<feature type="compositionally biased region" description="Low complexity" evidence="26">
    <location>
        <begin position="2629"/>
        <end position="2644"/>
    </location>
</feature>
<dbReference type="SMART" id="SM00541">
    <property type="entry name" value="FYRN"/>
    <property type="match status" value="1"/>
</dbReference>
<feature type="region of interest" description="Disordered" evidence="26">
    <location>
        <begin position="2974"/>
        <end position="2994"/>
    </location>
</feature>
<feature type="domain" description="PHD-type" evidence="30">
    <location>
        <begin position="256"/>
        <end position="363"/>
    </location>
</feature>
<feature type="compositionally biased region" description="Polar residues" evidence="26">
    <location>
        <begin position="3580"/>
        <end position="3590"/>
    </location>
</feature>
<evidence type="ECO:0000256" key="24">
    <source>
        <dbReference type="ARBA" id="ARBA00072631"/>
    </source>
</evidence>
<dbReference type="SMART" id="SM00508">
    <property type="entry name" value="PostSET"/>
    <property type="match status" value="1"/>
</dbReference>
<feature type="compositionally biased region" description="Pro residues" evidence="26">
    <location>
        <begin position="2202"/>
        <end position="2219"/>
    </location>
</feature>
<dbReference type="FunFam" id="3.30.40.10:FF:000002">
    <property type="entry name" value="Histone-lysine N-methyltransferase"/>
    <property type="match status" value="1"/>
</dbReference>
<feature type="compositionally biased region" description="Polar residues" evidence="26">
    <location>
        <begin position="1610"/>
        <end position="1626"/>
    </location>
</feature>
<keyword evidence="8" id="KW-0677">Repeat</keyword>
<keyword evidence="13" id="KW-0805">Transcription regulation</keyword>
<dbReference type="CDD" id="cd15666">
    <property type="entry name" value="ePHD2_KMT2C_like"/>
    <property type="match status" value="1"/>
</dbReference>
<feature type="region of interest" description="Disordered" evidence="26">
    <location>
        <begin position="1"/>
        <end position="127"/>
    </location>
</feature>
<evidence type="ECO:0000256" key="12">
    <source>
        <dbReference type="ARBA" id="ARBA00022990"/>
    </source>
</evidence>
<evidence type="ECO:0000256" key="13">
    <source>
        <dbReference type="ARBA" id="ARBA00023015"/>
    </source>
</evidence>
<dbReference type="Gene3D" id="3.30.40.10">
    <property type="entry name" value="Zinc/RING finger domain, C3HC4 (zinc finger)"/>
    <property type="match status" value="7"/>
</dbReference>
<dbReference type="SMART" id="SM00249">
    <property type="entry name" value="PHD"/>
    <property type="match status" value="8"/>
</dbReference>
<evidence type="ECO:0000256" key="4">
    <source>
        <dbReference type="ARBA" id="ARBA00022603"/>
    </source>
</evidence>
<feature type="domain" description="PHD-type" evidence="30">
    <location>
        <begin position="4607"/>
        <end position="4715"/>
    </location>
</feature>
<organism evidence="31 32">
    <name type="scientific">Phyllotreta striolata</name>
    <name type="common">Striped flea beetle</name>
    <name type="synonym">Crioceris striolata</name>
    <dbReference type="NCBI Taxonomy" id="444603"/>
    <lineage>
        <taxon>Eukaryota</taxon>
        <taxon>Metazoa</taxon>
        <taxon>Ecdysozoa</taxon>
        <taxon>Arthropoda</taxon>
        <taxon>Hexapoda</taxon>
        <taxon>Insecta</taxon>
        <taxon>Pterygota</taxon>
        <taxon>Neoptera</taxon>
        <taxon>Endopterygota</taxon>
        <taxon>Coleoptera</taxon>
        <taxon>Polyphaga</taxon>
        <taxon>Cucujiformia</taxon>
        <taxon>Chrysomeloidea</taxon>
        <taxon>Chrysomelidae</taxon>
        <taxon>Galerucinae</taxon>
        <taxon>Alticini</taxon>
        <taxon>Phyllotreta</taxon>
    </lineage>
</organism>
<feature type="region of interest" description="Disordered" evidence="26">
    <location>
        <begin position="1058"/>
        <end position="1097"/>
    </location>
</feature>
<keyword evidence="11" id="KW-0156">Chromatin regulator</keyword>
<dbReference type="Proteomes" id="UP001153712">
    <property type="component" value="Chromosome 7"/>
</dbReference>
<feature type="region of interest" description="Disordered" evidence="26">
    <location>
        <begin position="1610"/>
        <end position="1716"/>
    </location>
</feature>
<dbReference type="PROSITE" id="PS51543">
    <property type="entry name" value="FYRC"/>
    <property type="match status" value="1"/>
</dbReference>
<dbReference type="CDD" id="cd15665">
    <property type="entry name" value="ePHD1_KMT2C_like"/>
    <property type="match status" value="1"/>
</dbReference>
<evidence type="ECO:0000259" key="27">
    <source>
        <dbReference type="PROSITE" id="PS50016"/>
    </source>
</evidence>
<dbReference type="Pfam" id="PF00628">
    <property type="entry name" value="PHD"/>
    <property type="match status" value="2"/>
</dbReference>
<feature type="compositionally biased region" description="Polar residues" evidence="26">
    <location>
        <begin position="2249"/>
        <end position="2262"/>
    </location>
</feature>
<gene>
    <name evidence="31" type="ORF">PHYEVI_LOCUS10113</name>
</gene>
<dbReference type="PROSITE" id="PS50016">
    <property type="entry name" value="ZF_PHD_2"/>
    <property type="match status" value="5"/>
</dbReference>
<accession>A0A9N9TW29</accession>
<evidence type="ECO:0000259" key="29">
    <source>
        <dbReference type="PROSITE" id="PS50868"/>
    </source>
</evidence>
<feature type="region of interest" description="Disordered" evidence="26">
    <location>
        <begin position="2056"/>
        <end position="2096"/>
    </location>
</feature>
<keyword evidence="10" id="KW-0862">Zinc</keyword>
<dbReference type="GO" id="GO:0008270">
    <property type="term" value="F:zinc ion binding"/>
    <property type="evidence" value="ECO:0007669"/>
    <property type="project" value="UniProtKB-KW"/>
</dbReference>
<keyword evidence="5" id="KW-0808">Transferase</keyword>
<evidence type="ECO:0000256" key="7">
    <source>
        <dbReference type="ARBA" id="ARBA00022723"/>
    </source>
</evidence>
<feature type="compositionally biased region" description="Acidic residues" evidence="26">
    <location>
        <begin position="1"/>
        <end position="32"/>
    </location>
</feature>
<feature type="compositionally biased region" description="Basic and acidic residues" evidence="26">
    <location>
        <begin position="4027"/>
        <end position="4074"/>
    </location>
</feature>
<feature type="region of interest" description="Disordered" evidence="26">
    <location>
        <begin position="2612"/>
        <end position="2644"/>
    </location>
</feature>
<feature type="compositionally biased region" description="Basic and acidic residues" evidence="26">
    <location>
        <begin position="3370"/>
        <end position="3392"/>
    </location>
</feature>
<dbReference type="OrthoDB" id="308383at2759"/>
<feature type="compositionally biased region" description="Pro residues" evidence="26">
    <location>
        <begin position="1678"/>
        <end position="1688"/>
    </location>
</feature>
<keyword evidence="32" id="KW-1185">Reference proteome</keyword>
<dbReference type="FunFam" id="3.30.160.360:FF:000001">
    <property type="entry name" value="Histone-lysine N-methyltransferase"/>
    <property type="match status" value="1"/>
</dbReference>
<dbReference type="InterPro" id="IPR003889">
    <property type="entry name" value="FYrich_C"/>
</dbReference>
<feature type="compositionally biased region" description="Polar residues" evidence="26">
    <location>
        <begin position="2548"/>
        <end position="2564"/>
    </location>
</feature>
<dbReference type="PROSITE" id="PS50868">
    <property type="entry name" value="POST_SET"/>
    <property type="match status" value="1"/>
</dbReference>
<keyword evidence="9 25" id="KW-0863">Zinc-finger</keyword>
<feature type="region of interest" description="Disordered" evidence="26">
    <location>
        <begin position="2241"/>
        <end position="2264"/>
    </location>
</feature>
<feature type="region of interest" description="Disordered" evidence="26">
    <location>
        <begin position="2467"/>
        <end position="2580"/>
    </location>
</feature>
<keyword evidence="2" id="KW-0488">Methylation</keyword>
<keyword evidence="7" id="KW-0479">Metal-binding</keyword>
<dbReference type="InterPro" id="IPR001214">
    <property type="entry name" value="SET_dom"/>
</dbReference>
<feature type="compositionally biased region" description="Polar residues" evidence="26">
    <location>
        <begin position="1476"/>
        <end position="1495"/>
    </location>
</feature>
<dbReference type="GO" id="GO:0016746">
    <property type="term" value="F:acyltransferase activity"/>
    <property type="evidence" value="ECO:0007669"/>
    <property type="project" value="UniProtKB-KW"/>
</dbReference>
<dbReference type="Gene3D" id="3.30.160.360">
    <property type="match status" value="1"/>
</dbReference>
<evidence type="ECO:0000256" key="14">
    <source>
        <dbReference type="ARBA" id="ARBA00023054"/>
    </source>
</evidence>
<feature type="compositionally biased region" description="Low complexity" evidence="26">
    <location>
        <begin position="2056"/>
        <end position="2089"/>
    </location>
</feature>
<dbReference type="GO" id="GO:0042800">
    <property type="term" value="F:histone H3K4 methyltransferase activity"/>
    <property type="evidence" value="ECO:0007669"/>
    <property type="project" value="UniProtKB-ARBA"/>
</dbReference>
<feature type="compositionally biased region" description="Basic and acidic residues" evidence="26">
    <location>
        <begin position="1163"/>
        <end position="1173"/>
    </location>
</feature>
<feature type="domain" description="PHD-type" evidence="27">
    <location>
        <begin position="502"/>
        <end position="563"/>
    </location>
</feature>
<dbReference type="Gene3D" id="1.10.30.10">
    <property type="entry name" value="High mobility group box domain"/>
    <property type="match status" value="1"/>
</dbReference>
<feature type="domain" description="PHD-type" evidence="27">
    <location>
        <begin position="837"/>
        <end position="892"/>
    </location>
</feature>
<feature type="region of interest" description="Disordered" evidence="26">
    <location>
        <begin position="2721"/>
        <end position="2854"/>
    </location>
</feature>
<feature type="domain" description="PHD-type" evidence="27">
    <location>
        <begin position="419"/>
        <end position="469"/>
    </location>
</feature>
<feature type="domain" description="PHD-type" evidence="27">
    <location>
        <begin position="760"/>
        <end position="810"/>
    </location>
</feature>
<dbReference type="CDD" id="cd15514">
    <property type="entry name" value="PHD6_KMT2C_like"/>
    <property type="match status" value="1"/>
</dbReference>
<feature type="region of interest" description="Disordered" evidence="26">
    <location>
        <begin position="2923"/>
        <end position="2946"/>
    </location>
</feature>
<dbReference type="SMART" id="SM00317">
    <property type="entry name" value="SET"/>
    <property type="match status" value="1"/>
</dbReference>
<keyword evidence="6" id="KW-0949">S-adenosyl-L-methionine</keyword>
<dbReference type="InterPro" id="IPR046341">
    <property type="entry name" value="SET_dom_sf"/>
</dbReference>
<evidence type="ECO:0000256" key="1">
    <source>
        <dbReference type="ARBA" id="ARBA00004123"/>
    </source>
</evidence>
<evidence type="ECO:0000256" key="8">
    <source>
        <dbReference type="ARBA" id="ARBA00022737"/>
    </source>
</evidence>
<feature type="compositionally biased region" description="Low complexity" evidence="26">
    <location>
        <begin position="2726"/>
        <end position="2736"/>
    </location>
</feature>
<proteinExistence type="predicted"/>
<feature type="compositionally biased region" description="Polar residues" evidence="26">
    <location>
        <begin position="2612"/>
        <end position="2628"/>
    </location>
</feature>
<dbReference type="FunFam" id="3.30.40.10:FF:000852">
    <property type="entry name" value="Histone-lysine N-methyltransferase 2C"/>
    <property type="match status" value="1"/>
</dbReference>
<feature type="compositionally biased region" description="Basic residues" evidence="26">
    <location>
        <begin position="1087"/>
        <end position="1097"/>
    </location>
</feature>
<dbReference type="GO" id="GO:0005700">
    <property type="term" value="C:polytene chromosome"/>
    <property type="evidence" value="ECO:0007669"/>
    <property type="project" value="UniProtKB-ARBA"/>
</dbReference>
<dbReference type="GO" id="GO:0003677">
    <property type="term" value="F:DNA binding"/>
    <property type="evidence" value="ECO:0007669"/>
    <property type="project" value="UniProtKB-KW"/>
</dbReference>
<feature type="domain" description="Post-SET" evidence="29">
    <location>
        <begin position="5114"/>
        <end position="5130"/>
    </location>
</feature>
<evidence type="ECO:0000256" key="20">
    <source>
        <dbReference type="ARBA" id="ARBA00023288"/>
    </source>
</evidence>
<dbReference type="SUPFAM" id="SSF82199">
    <property type="entry name" value="SET domain"/>
    <property type="match status" value="1"/>
</dbReference>
<dbReference type="InterPro" id="IPR034732">
    <property type="entry name" value="EPHD"/>
</dbReference>
<dbReference type="GO" id="GO:0032259">
    <property type="term" value="P:methylation"/>
    <property type="evidence" value="ECO:0007669"/>
    <property type="project" value="UniProtKB-KW"/>
</dbReference>
<comment type="subcellular location">
    <subcellularLocation>
        <location evidence="1">Nucleus</location>
    </subcellularLocation>
</comment>
<feature type="region of interest" description="Disordered" evidence="26">
    <location>
        <begin position="1332"/>
        <end position="1364"/>
    </location>
</feature>
<evidence type="ECO:0000256" key="19">
    <source>
        <dbReference type="ARBA" id="ARBA00023242"/>
    </source>
</evidence>
<dbReference type="Pfam" id="PF05965">
    <property type="entry name" value="FYRC"/>
    <property type="match status" value="1"/>
</dbReference>
<keyword evidence="18" id="KW-0804">Transcription</keyword>
<feature type="compositionally biased region" description="Low complexity" evidence="26">
    <location>
        <begin position="2749"/>
        <end position="2766"/>
    </location>
</feature>
<evidence type="ECO:0000256" key="22">
    <source>
        <dbReference type="ARBA" id="ARBA00058707"/>
    </source>
</evidence>
<feature type="region of interest" description="Disordered" evidence="26">
    <location>
        <begin position="1163"/>
        <end position="1198"/>
    </location>
</feature>
<evidence type="ECO:0000256" key="21">
    <source>
        <dbReference type="ARBA" id="ARBA00023315"/>
    </source>
</evidence>
<keyword evidence="17" id="KW-0010">Activator</keyword>
<dbReference type="Pfam" id="PF13832">
    <property type="entry name" value="zf-HC5HC2H_2"/>
    <property type="match status" value="1"/>
</dbReference>
<comment type="function">
    <text evidence="22">Histone methyltransferase that catalyzes methyl group transfer from S-adenosyl-L-methionine to the epsilon-amino group of 'Lys-4' of histone H3 (H3K4). Part of chromatin remodeling machinery predominantly forms H3K4me1 methylation marks at active chromatin sites where transcription and DNA repair take place. Likely plays a redundant role with KMT2D in enriching H3K4me1 mark on primed and active enhancer elements.</text>
</comment>
<dbReference type="FunFam" id="3.30.40.10:FF:000548">
    <property type="entry name" value="Putative Histone-lysine N-methyltransferase MLL3"/>
    <property type="match status" value="1"/>
</dbReference>
<feature type="compositionally biased region" description="Acidic residues" evidence="26">
    <location>
        <begin position="3136"/>
        <end position="3157"/>
    </location>
</feature>
<keyword evidence="14" id="KW-0175">Coiled coil</keyword>
<dbReference type="SMART" id="SM00542">
    <property type="entry name" value="FYRC"/>
    <property type="match status" value="1"/>
</dbReference>
<dbReference type="InterPro" id="IPR001965">
    <property type="entry name" value="Znf_PHD"/>
</dbReference>
<keyword evidence="21" id="KW-0012">Acyltransferase</keyword>
<evidence type="ECO:0000256" key="18">
    <source>
        <dbReference type="ARBA" id="ARBA00023163"/>
    </source>
</evidence>
<keyword evidence="16" id="KW-0564">Palmitate</keyword>
<dbReference type="PANTHER" id="PTHR45888:SF6">
    <property type="entry name" value="HL01030P-RELATED"/>
    <property type="match status" value="1"/>
</dbReference>
<dbReference type="Pfam" id="PF13771">
    <property type="entry name" value="zf-HC5HC2H"/>
    <property type="match status" value="1"/>
</dbReference>
<evidence type="ECO:0000256" key="25">
    <source>
        <dbReference type="PROSITE-ProRule" id="PRU00146"/>
    </source>
</evidence>
<feature type="region of interest" description="Disordered" evidence="26">
    <location>
        <begin position="1461"/>
        <end position="1501"/>
    </location>
</feature>
<keyword evidence="19" id="KW-0539">Nucleus</keyword>
<feature type="region of interest" description="Disordered" evidence="26">
    <location>
        <begin position="2177"/>
        <end position="2227"/>
    </location>
</feature>
<dbReference type="Gene3D" id="2.170.270.10">
    <property type="entry name" value="SET domain"/>
    <property type="match status" value="1"/>
</dbReference>
<feature type="region of interest" description="Disordered" evidence="26">
    <location>
        <begin position="1294"/>
        <end position="1318"/>
    </location>
</feature>
<feature type="compositionally biased region" description="Low complexity" evidence="26">
    <location>
        <begin position="1308"/>
        <end position="1318"/>
    </location>
</feature>
<evidence type="ECO:0000256" key="2">
    <source>
        <dbReference type="ARBA" id="ARBA00022481"/>
    </source>
</evidence>
<evidence type="ECO:0000313" key="31">
    <source>
        <dbReference type="EMBL" id="CAG9863833.1"/>
    </source>
</evidence>
<dbReference type="PROSITE" id="PS50280">
    <property type="entry name" value="SET"/>
    <property type="match status" value="1"/>
</dbReference>
<dbReference type="Pfam" id="PF05964">
    <property type="entry name" value="FYRN"/>
    <property type="match status" value="1"/>
</dbReference>
<evidence type="ECO:0000259" key="28">
    <source>
        <dbReference type="PROSITE" id="PS50280"/>
    </source>
</evidence>
<feature type="compositionally biased region" description="Low complexity" evidence="26">
    <location>
        <begin position="112"/>
        <end position="125"/>
    </location>
</feature>
<feature type="domain" description="PHD-type" evidence="27">
    <location>
        <begin position="710"/>
        <end position="763"/>
    </location>
</feature>
<dbReference type="CDD" id="cd15513">
    <property type="entry name" value="PHD5_KMT2C_like"/>
    <property type="match status" value="1"/>
</dbReference>
<dbReference type="InterPro" id="IPR036910">
    <property type="entry name" value="HMG_box_dom_sf"/>
</dbReference>
<evidence type="ECO:0000256" key="16">
    <source>
        <dbReference type="ARBA" id="ARBA00023139"/>
    </source>
</evidence>
<dbReference type="Pfam" id="PF00856">
    <property type="entry name" value="SET"/>
    <property type="match status" value="1"/>
</dbReference>
<protein>
    <recommendedName>
        <fullName evidence="24">Histone-lysine N-methyltransferase 2C</fullName>
    </recommendedName>
</protein>
<dbReference type="InterPro" id="IPR011011">
    <property type="entry name" value="Znf_FYVE_PHD"/>
</dbReference>
<feature type="domain" description="SET" evidence="28">
    <location>
        <begin position="4990"/>
        <end position="5106"/>
    </location>
</feature>
<dbReference type="InterPro" id="IPR019787">
    <property type="entry name" value="Znf_PHD-finger"/>
</dbReference>
<dbReference type="CDD" id="cd15509">
    <property type="entry name" value="PHD1_KMT2C_like"/>
    <property type="match status" value="1"/>
</dbReference>
<evidence type="ECO:0000256" key="10">
    <source>
        <dbReference type="ARBA" id="ARBA00022833"/>
    </source>
</evidence>
<feature type="region of interest" description="Disordered" evidence="26">
    <location>
        <begin position="4006"/>
        <end position="4111"/>
    </location>
</feature>
<feature type="compositionally biased region" description="Basic residues" evidence="26">
    <location>
        <begin position="73"/>
        <end position="82"/>
    </location>
</feature>
<dbReference type="InterPro" id="IPR003888">
    <property type="entry name" value="FYrich_N"/>
</dbReference>
<dbReference type="SUPFAM" id="SSF57903">
    <property type="entry name" value="FYVE/PHD zinc finger"/>
    <property type="match status" value="6"/>
</dbReference>
<dbReference type="InterPro" id="IPR013083">
    <property type="entry name" value="Znf_RING/FYVE/PHD"/>
</dbReference>
<dbReference type="SUPFAM" id="SSF47095">
    <property type="entry name" value="HMG-box"/>
    <property type="match status" value="1"/>
</dbReference>
<keyword evidence="12" id="KW-0007">Acetylation</keyword>
<keyword evidence="20" id="KW-0449">Lipoprotein</keyword>
<feature type="compositionally biased region" description="Low complexity" evidence="26">
    <location>
        <begin position="37"/>
        <end position="48"/>
    </location>
</feature>
<feature type="region of interest" description="Disordered" evidence="26">
    <location>
        <begin position="3355"/>
        <end position="3400"/>
    </location>
</feature>
<evidence type="ECO:0000256" key="6">
    <source>
        <dbReference type="ARBA" id="ARBA00022691"/>
    </source>
</evidence>
<feature type="compositionally biased region" description="Low complexity" evidence="26">
    <location>
        <begin position="2774"/>
        <end position="2793"/>
    </location>
</feature>
<keyword evidence="15" id="KW-0238">DNA-binding</keyword>
<dbReference type="GO" id="GO:0098687">
    <property type="term" value="C:chromosomal region"/>
    <property type="evidence" value="ECO:0007669"/>
    <property type="project" value="UniProtKB-ARBA"/>
</dbReference>